<dbReference type="Gene3D" id="3.40.50.150">
    <property type="entry name" value="Vaccinia Virus protein VP39"/>
    <property type="match status" value="1"/>
</dbReference>
<dbReference type="Pfam" id="PF08241">
    <property type="entry name" value="Methyltransf_11"/>
    <property type="match status" value="1"/>
</dbReference>
<reference evidence="2" key="2">
    <citation type="submission" date="2021-09" db="EMBL/GenBank/DDBJ databases">
        <authorList>
            <person name="Jia N."/>
            <person name="Wang J."/>
            <person name="Shi W."/>
            <person name="Du L."/>
            <person name="Sun Y."/>
            <person name="Zhan W."/>
            <person name="Jiang J."/>
            <person name="Wang Q."/>
            <person name="Zhang B."/>
            <person name="Ji P."/>
            <person name="Sakyi L.B."/>
            <person name="Cui X."/>
            <person name="Yuan T."/>
            <person name="Jiang B."/>
            <person name="Yang W."/>
            <person name="Lam T.T.-Y."/>
            <person name="Chang Q."/>
            <person name="Ding S."/>
            <person name="Wang X."/>
            <person name="Zhu J."/>
            <person name="Ruan X."/>
            <person name="Zhao L."/>
            <person name="Wei J."/>
            <person name="Que T."/>
            <person name="Du C."/>
            <person name="Cheng J."/>
            <person name="Dai P."/>
            <person name="Han X."/>
            <person name="Huang E."/>
            <person name="Gao Y."/>
            <person name="Liu J."/>
            <person name="Shao H."/>
            <person name="Ye R."/>
            <person name="Li L."/>
            <person name="Wei W."/>
            <person name="Wang X."/>
            <person name="Wang C."/>
            <person name="Huo Q."/>
            <person name="Li W."/>
            <person name="Guo W."/>
            <person name="Chen H."/>
            <person name="Chen S."/>
            <person name="Zhou L."/>
            <person name="Zhou L."/>
            <person name="Ni X."/>
            <person name="Tian J."/>
            <person name="Zhou Y."/>
            <person name="Sheng Y."/>
            <person name="Liu T."/>
            <person name="Pan Y."/>
            <person name="Xia L."/>
            <person name="Li J."/>
            <person name="Zhao F."/>
            <person name="Cao W."/>
        </authorList>
    </citation>
    <scope>NUCLEOTIDE SEQUENCE</scope>
    <source>
        <strain evidence="2">Rsan-2018</strain>
        <tissue evidence="2">Larvae</tissue>
    </source>
</reference>
<sequence>MLKYARENYASEKIVYDYLDMDEDVSPFLKKYGAFQRVYSFKTLQWSQDLSCALRNIAALLVPGGECLLFFFARTFLMESFKQMSLLEPWSKYADVRISCLSAPTSPPHRRRPVVDTVQL</sequence>
<gene>
    <name evidence="2" type="ORF">HPB52_016784</name>
</gene>
<evidence type="ECO:0000259" key="1">
    <source>
        <dbReference type="Pfam" id="PF08241"/>
    </source>
</evidence>
<dbReference type="InterPro" id="IPR029063">
    <property type="entry name" value="SAM-dependent_MTases_sf"/>
</dbReference>
<proteinExistence type="predicted"/>
<keyword evidence="3" id="KW-1185">Reference proteome</keyword>
<accession>A0A9D4PT98</accession>
<reference evidence="2" key="1">
    <citation type="journal article" date="2020" name="Cell">
        <title>Large-Scale Comparative Analyses of Tick Genomes Elucidate Their Genetic Diversity and Vector Capacities.</title>
        <authorList>
            <consortium name="Tick Genome and Microbiome Consortium (TIGMIC)"/>
            <person name="Jia N."/>
            <person name="Wang J."/>
            <person name="Shi W."/>
            <person name="Du L."/>
            <person name="Sun Y."/>
            <person name="Zhan W."/>
            <person name="Jiang J.F."/>
            <person name="Wang Q."/>
            <person name="Zhang B."/>
            <person name="Ji P."/>
            <person name="Bell-Sakyi L."/>
            <person name="Cui X.M."/>
            <person name="Yuan T.T."/>
            <person name="Jiang B.G."/>
            <person name="Yang W.F."/>
            <person name="Lam T.T."/>
            <person name="Chang Q.C."/>
            <person name="Ding S.J."/>
            <person name="Wang X.J."/>
            <person name="Zhu J.G."/>
            <person name="Ruan X.D."/>
            <person name="Zhao L."/>
            <person name="Wei J.T."/>
            <person name="Ye R.Z."/>
            <person name="Que T.C."/>
            <person name="Du C.H."/>
            <person name="Zhou Y.H."/>
            <person name="Cheng J.X."/>
            <person name="Dai P.F."/>
            <person name="Guo W.B."/>
            <person name="Han X.H."/>
            <person name="Huang E.J."/>
            <person name="Li L.F."/>
            <person name="Wei W."/>
            <person name="Gao Y.C."/>
            <person name="Liu J.Z."/>
            <person name="Shao H.Z."/>
            <person name="Wang X."/>
            <person name="Wang C.C."/>
            <person name="Yang T.C."/>
            <person name="Huo Q.B."/>
            <person name="Li W."/>
            <person name="Chen H.Y."/>
            <person name="Chen S.E."/>
            <person name="Zhou L.G."/>
            <person name="Ni X.B."/>
            <person name="Tian J.H."/>
            <person name="Sheng Y."/>
            <person name="Liu T."/>
            <person name="Pan Y.S."/>
            <person name="Xia L.Y."/>
            <person name="Li J."/>
            <person name="Zhao F."/>
            <person name="Cao W.C."/>
        </authorList>
    </citation>
    <scope>NUCLEOTIDE SEQUENCE</scope>
    <source>
        <strain evidence="2">Rsan-2018</strain>
    </source>
</reference>
<dbReference type="VEuPathDB" id="VectorBase:RSAN_043905"/>
<feature type="domain" description="Methyltransferase type 11" evidence="1">
    <location>
        <begin position="1"/>
        <end position="68"/>
    </location>
</feature>
<dbReference type="InterPro" id="IPR013216">
    <property type="entry name" value="Methyltransf_11"/>
</dbReference>
<evidence type="ECO:0000313" key="3">
    <source>
        <dbReference type="Proteomes" id="UP000821837"/>
    </source>
</evidence>
<organism evidence="2 3">
    <name type="scientific">Rhipicephalus sanguineus</name>
    <name type="common">Brown dog tick</name>
    <name type="synonym">Ixodes sanguineus</name>
    <dbReference type="NCBI Taxonomy" id="34632"/>
    <lineage>
        <taxon>Eukaryota</taxon>
        <taxon>Metazoa</taxon>
        <taxon>Ecdysozoa</taxon>
        <taxon>Arthropoda</taxon>
        <taxon>Chelicerata</taxon>
        <taxon>Arachnida</taxon>
        <taxon>Acari</taxon>
        <taxon>Parasitiformes</taxon>
        <taxon>Ixodida</taxon>
        <taxon>Ixodoidea</taxon>
        <taxon>Ixodidae</taxon>
        <taxon>Rhipicephalinae</taxon>
        <taxon>Rhipicephalus</taxon>
        <taxon>Rhipicephalus</taxon>
    </lineage>
</organism>
<comment type="caution">
    <text evidence="2">The sequence shown here is derived from an EMBL/GenBank/DDBJ whole genome shotgun (WGS) entry which is preliminary data.</text>
</comment>
<dbReference type="SUPFAM" id="SSF53335">
    <property type="entry name" value="S-adenosyl-L-methionine-dependent methyltransferases"/>
    <property type="match status" value="1"/>
</dbReference>
<evidence type="ECO:0000313" key="2">
    <source>
        <dbReference type="EMBL" id="KAH7952009.1"/>
    </source>
</evidence>
<dbReference type="EMBL" id="JABSTV010001251">
    <property type="protein sequence ID" value="KAH7952009.1"/>
    <property type="molecule type" value="Genomic_DNA"/>
</dbReference>
<dbReference type="AlphaFoldDB" id="A0A9D4PT98"/>
<dbReference type="Proteomes" id="UP000821837">
    <property type="component" value="Chromosome 5"/>
</dbReference>
<name>A0A9D4PT98_RHISA</name>
<protein>
    <recommendedName>
        <fullName evidence="1">Methyltransferase type 11 domain-containing protein</fullName>
    </recommendedName>
</protein>
<dbReference type="GO" id="GO:0008757">
    <property type="term" value="F:S-adenosylmethionine-dependent methyltransferase activity"/>
    <property type="evidence" value="ECO:0007669"/>
    <property type="project" value="InterPro"/>
</dbReference>